<feature type="region of interest" description="Disordered" evidence="7">
    <location>
        <begin position="447"/>
        <end position="546"/>
    </location>
</feature>
<dbReference type="InterPro" id="IPR044833">
    <property type="entry name" value="WDL5/6"/>
</dbReference>
<keyword evidence="6" id="KW-0175">Coiled coil</keyword>
<dbReference type="Pfam" id="PF06886">
    <property type="entry name" value="TPX2"/>
    <property type="match status" value="2"/>
</dbReference>
<dbReference type="GO" id="GO:0005874">
    <property type="term" value="C:microtubule"/>
    <property type="evidence" value="ECO:0007669"/>
    <property type="project" value="UniProtKB-KW"/>
</dbReference>
<dbReference type="EMBL" id="BKCP01004961">
    <property type="protein sequence ID" value="GER35348.1"/>
    <property type="molecule type" value="Genomic_DNA"/>
</dbReference>
<name>A0A5A7PRR6_STRAF</name>
<evidence type="ECO:0000259" key="8">
    <source>
        <dbReference type="Pfam" id="PF06886"/>
    </source>
</evidence>
<feature type="compositionally biased region" description="Polar residues" evidence="7">
    <location>
        <begin position="457"/>
        <end position="471"/>
    </location>
</feature>
<keyword evidence="3" id="KW-0963">Cytoplasm</keyword>
<feature type="compositionally biased region" description="Basic and acidic residues" evidence="7">
    <location>
        <begin position="62"/>
        <end position="82"/>
    </location>
</feature>
<dbReference type="AlphaFoldDB" id="A0A5A7PRR6"/>
<feature type="compositionally biased region" description="Polar residues" evidence="7">
    <location>
        <begin position="533"/>
        <end position="544"/>
    </location>
</feature>
<proteinExistence type="inferred from homology"/>
<dbReference type="InterPro" id="IPR027329">
    <property type="entry name" value="TPX2_C"/>
</dbReference>
<feature type="compositionally biased region" description="Basic residues" evidence="7">
    <location>
        <begin position="290"/>
        <end position="300"/>
    </location>
</feature>
<evidence type="ECO:0000256" key="4">
    <source>
        <dbReference type="ARBA" id="ARBA00022701"/>
    </source>
</evidence>
<dbReference type="GO" id="GO:0008017">
    <property type="term" value="F:microtubule binding"/>
    <property type="evidence" value="ECO:0007669"/>
    <property type="project" value="InterPro"/>
</dbReference>
<keyword evidence="10" id="KW-1185">Reference proteome</keyword>
<dbReference type="Proteomes" id="UP000325081">
    <property type="component" value="Unassembled WGS sequence"/>
</dbReference>
<comment type="subcellular location">
    <subcellularLocation>
        <location evidence="1">Cytoplasm</location>
        <location evidence="1">Cytoskeleton</location>
    </subcellularLocation>
</comment>
<feature type="region of interest" description="Disordered" evidence="7">
    <location>
        <begin position="330"/>
        <end position="372"/>
    </location>
</feature>
<evidence type="ECO:0000256" key="1">
    <source>
        <dbReference type="ARBA" id="ARBA00004245"/>
    </source>
</evidence>
<comment type="similarity">
    <text evidence="2">Belongs to the TPX2 family.</text>
</comment>
<sequence length="584" mass="65621">MYLDFCLAKSSMMDADNGDLENSDCQQLPISAQINGTLNGTLETEGFTEIFENAIELNEEKKVHSGQEYTSHSKEYEVEKPQEPNNSKPPEVMIRANNGKPSSKGKDGKEIKKSSNGKFASPLGTKSKSFNKRQSADKAQHEHQQHGLPSVMLSSTKGEQTEEFLKKTKLKTLAKGPSIKVDEISESSSNPTAGEAKPLKLGTIPAYNFSFKCNERAEKRKEFYSKLEERIQAQEAEKSNLQAKTKETQKAEIKMLRKTLGFKATPMPSFYQEPPPPKAELKKIPTTRAKSPKLGRKKSSTSKEIGPHLSRLSLNEKLSQSNLARTTCNDHIKKQQRKSLPKLLPFEDNALPKRTSLSSGKTKTSKKTVEQHEVQTNIWTEGESIDEKLPEAQKEIARLEEAIAFYSKLEEKIQAKEAEKSNLLAKTKETQDAEIRMFRKSLGFKAPPMPSFYQEPAPQTTELNKIPTTRAKSPKLGRKKSSKENGPRLTRLSLDENDLCRTREDRVKKPQRKSLPKLPFEDNASSLYEKETTASSCESNTSSKETVEKVLNEKESTIKSQLKMDDKLPEALEEIDKVQEAIAV</sequence>
<feature type="domain" description="TPX2 C-terminal" evidence="8">
    <location>
        <begin position="209"/>
        <end position="284"/>
    </location>
</feature>
<evidence type="ECO:0000313" key="10">
    <source>
        <dbReference type="Proteomes" id="UP000325081"/>
    </source>
</evidence>
<organism evidence="9 10">
    <name type="scientific">Striga asiatica</name>
    <name type="common">Asiatic witchweed</name>
    <name type="synonym">Buchnera asiatica</name>
    <dbReference type="NCBI Taxonomy" id="4170"/>
    <lineage>
        <taxon>Eukaryota</taxon>
        <taxon>Viridiplantae</taxon>
        <taxon>Streptophyta</taxon>
        <taxon>Embryophyta</taxon>
        <taxon>Tracheophyta</taxon>
        <taxon>Spermatophyta</taxon>
        <taxon>Magnoliopsida</taxon>
        <taxon>eudicotyledons</taxon>
        <taxon>Gunneridae</taxon>
        <taxon>Pentapetalae</taxon>
        <taxon>asterids</taxon>
        <taxon>lamiids</taxon>
        <taxon>Lamiales</taxon>
        <taxon>Orobanchaceae</taxon>
        <taxon>Buchnereae</taxon>
        <taxon>Striga</taxon>
    </lineage>
</organism>
<feature type="compositionally biased region" description="Basic and acidic residues" evidence="7">
    <location>
        <begin position="134"/>
        <end position="145"/>
    </location>
</feature>
<evidence type="ECO:0000256" key="2">
    <source>
        <dbReference type="ARBA" id="ARBA00005885"/>
    </source>
</evidence>
<feature type="domain" description="TPX2 C-terminal" evidence="8">
    <location>
        <begin position="398"/>
        <end position="468"/>
    </location>
</feature>
<dbReference type="PANTHER" id="PTHR31358">
    <property type="entry name" value="PROTEIN WVD2-LIKE 4"/>
    <property type="match status" value="1"/>
</dbReference>
<dbReference type="PANTHER" id="PTHR31358:SF29">
    <property type="entry name" value="PROTEIN WVD2-LIKE 5-RELATED"/>
    <property type="match status" value="1"/>
</dbReference>
<protein>
    <submittedName>
        <fullName evidence="9">TPX2 (Targeting protein for Xklp2) proteinfamily</fullName>
    </submittedName>
</protein>
<dbReference type="OrthoDB" id="1939285at2759"/>
<feature type="region of interest" description="Disordered" evidence="7">
    <location>
        <begin position="265"/>
        <end position="318"/>
    </location>
</feature>
<feature type="region of interest" description="Disordered" evidence="7">
    <location>
        <begin position="62"/>
        <end position="160"/>
    </location>
</feature>
<accession>A0A5A7PRR6</accession>
<feature type="coiled-coil region" evidence="6">
    <location>
        <begin position="214"/>
        <end position="251"/>
    </location>
</feature>
<keyword evidence="5" id="KW-0206">Cytoskeleton</keyword>
<feature type="compositionally biased region" description="Basic and acidic residues" evidence="7">
    <location>
        <begin position="104"/>
        <end position="113"/>
    </location>
</feature>
<feature type="compositionally biased region" description="Basic residues" evidence="7">
    <location>
        <begin position="472"/>
        <end position="481"/>
    </location>
</feature>
<feature type="coiled-coil region" evidence="6">
    <location>
        <begin position="382"/>
        <end position="433"/>
    </location>
</feature>
<reference evidence="10" key="1">
    <citation type="journal article" date="2019" name="Curr. Biol.">
        <title>Genome Sequence of Striga asiatica Provides Insight into the Evolution of Plant Parasitism.</title>
        <authorList>
            <person name="Yoshida S."/>
            <person name="Kim S."/>
            <person name="Wafula E.K."/>
            <person name="Tanskanen J."/>
            <person name="Kim Y.M."/>
            <person name="Honaas L."/>
            <person name="Yang Z."/>
            <person name="Spallek T."/>
            <person name="Conn C.E."/>
            <person name="Ichihashi Y."/>
            <person name="Cheong K."/>
            <person name="Cui S."/>
            <person name="Der J.P."/>
            <person name="Gundlach H."/>
            <person name="Jiao Y."/>
            <person name="Hori C."/>
            <person name="Ishida J.K."/>
            <person name="Kasahara H."/>
            <person name="Kiba T."/>
            <person name="Kim M.S."/>
            <person name="Koo N."/>
            <person name="Laohavisit A."/>
            <person name="Lee Y.H."/>
            <person name="Lumba S."/>
            <person name="McCourt P."/>
            <person name="Mortimer J.C."/>
            <person name="Mutuku J.M."/>
            <person name="Nomura T."/>
            <person name="Sasaki-Sekimoto Y."/>
            <person name="Seto Y."/>
            <person name="Wang Y."/>
            <person name="Wakatake T."/>
            <person name="Sakakibara H."/>
            <person name="Demura T."/>
            <person name="Yamaguchi S."/>
            <person name="Yoneyama K."/>
            <person name="Manabe R.I."/>
            <person name="Nelson D.C."/>
            <person name="Schulman A.H."/>
            <person name="Timko M.P."/>
            <person name="dePamphilis C.W."/>
            <person name="Choi D."/>
            <person name="Shirasu K."/>
        </authorList>
    </citation>
    <scope>NUCLEOTIDE SEQUENCE [LARGE SCALE GENOMIC DNA]</scope>
    <source>
        <strain evidence="10">cv. UVA1</strain>
    </source>
</reference>
<evidence type="ECO:0000256" key="5">
    <source>
        <dbReference type="ARBA" id="ARBA00023212"/>
    </source>
</evidence>
<gene>
    <name evidence="9" type="ORF">STAS_11611</name>
</gene>
<keyword evidence="4" id="KW-0493">Microtubule</keyword>
<feature type="compositionally biased region" description="Polar residues" evidence="7">
    <location>
        <begin position="114"/>
        <end position="128"/>
    </location>
</feature>
<evidence type="ECO:0000256" key="7">
    <source>
        <dbReference type="SAM" id="MobiDB-lite"/>
    </source>
</evidence>
<comment type="caution">
    <text evidence="9">The sequence shown here is derived from an EMBL/GenBank/DDBJ whole genome shotgun (WGS) entry which is preliminary data.</text>
</comment>
<evidence type="ECO:0000256" key="3">
    <source>
        <dbReference type="ARBA" id="ARBA00022490"/>
    </source>
</evidence>
<evidence type="ECO:0000256" key="6">
    <source>
        <dbReference type="SAM" id="Coils"/>
    </source>
</evidence>
<feature type="compositionally biased region" description="Basic and acidic residues" evidence="7">
    <location>
        <begin position="498"/>
        <end position="508"/>
    </location>
</feature>
<evidence type="ECO:0000313" key="9">
    <source>
        <dbReference type="EMBL" id="GER35348.1"/>
    </source>
</evidence>